<feature type="non-terminal residue" evidence="1">
    <location>
        <position position="1"/>
    </location>
</feature>
<evidence type="ECO:0000313" key="1">
    <source>
        <dbReference type="EMBL" id="SVE54738.1"/>
    </source>
</evidence>
<name>A0A383EF73_9ZZZZ</name>
<accession>A0A383EF73</accession>
<gene>
    <name evidence="1" type="ORF">METZ01_LOCUS507592</name>
</gene>
<organism evidence="1">
    <name type="scientific">marine metagenome</name>
    <dbReference type="NCBI Taxonomy" id="408172"/>
    <lineage>
        <taxon>unclassified sequences</taxon>
        <taxon>metagenomes</taxon>
        <taxon>ecological metagenomes</taxon>
    </lineage>
</organism>
<dbReference type="AlphaFoldDB" id="A0A383EF73"/>
<proteinExistence type="predicted"/>
<feature type="non-terminal residue" evidence="1">
    <location>
        <position position="31"/>
    </location>
</feature>
<reference evidence="1" key="1">
    <citation type="submission" date="2018-05" db="EMBL/GenBank/DDBJ databases">
        <authorList>
            <person name="Lanie J.A."/>
            <person name="Ng W.-L."/>
            <person name="Kazmierczak K.M."/>
            <person name="Andrzejewski T.M."/>
            <person name="Davidsen T.M."/>
            <person name="Wayne K.J."/>
            <person name="Tettelin H."/>
            <person name="Glass J.I."/>
            <person name="Rusch D."/>
            <person name="Podicherti R."/>
            <person name="Tsui H.-C.T."/>
            <person name="Winkler M.E."/>
        </authorList>
    </citation>
    <scope>NUCLEOTIDE SEQUENCE</scope>
</reference>
<sequence length="31" mass="3821">LLPHMVAKWKLKSKINGWMQKFHCYLLLKKH</sequence>
<protein>
    <submittedName>
        <fullName evidence="1">Uncharacterized protein</fullName>
    </submittedName>
</protein>
<dbReference type="EMBL" id="UINC01224916">
    <property type="protein sequence ID" value="SVE54738.1"/>
    <property type="molecule type" value="Genomic_DNA"/>
</dbReference>